<accession>A0A6U0Q675</accession>
<dbReference type="Gene3D" id="1.10.287.370">
    <property type="match status" value="1"/>
</dbReference>
<organism evidence="5">
    <name type="scientific">Micromonas pusilla</name>
    <name type="common">Picoplanktonic green alga</name>
    <name type="synonym">Chromulina pusilla</name>
    <dbReference type="NCBI Taxonomy" id="38833"/>
    <lineage>
        <taxon>Eukaryota</taxon>
        <taxon>Viridiplantae</taxon>
        <taxon>Chlorophyta</taxon>
        <taxon>Mamiellophyceae</taxon>
        <taxon>Mamiellales</taxon>
        <taxon>Mamiellaceae</taxon>
        <taxon>Micromonas</taxon>
    </lineage>
</organism>
<evidence type="ECO:0000256" key="2">
    <source>
        <dbReference type="ARBA" id="ARBA00023186"/>
    </source>
</evidence>
<name>A0A6U0Q675_MICPS</name>
<reference evidence="5" key="1">
    <citation type="submission" date="2021-01" db="EMBL/GenBank/DDBJ databases">
        <authorList>
            <person name="Corre E."/>
            <person name="Pelletier E."/>
            <person name="Niang G."/>
            <person name="Scheremetjew M."/>
            <person name="Finn R."/>
            <person name="Kale V."/>
            <person name="Holt S."/>
            <person name="Cochrane G."/>
            <person name="Meng A."/>
            <person name="Brown T."/>
            <person name="Cohen L."/>
        </authorList>
    </citation>
    <scope>NUCLEOTIDE SEQUENCE</scope>
    <source>
        <strain evidence="5">CCMP1723</strain>
    </source>
</reference>
<dbReference type="GO" id="GO:0051131">
    <property type="term" value="P:chaperone-mediated protein complex assembly"/>
    <property type="evidence" value="ECO:0007669"/>
    <property type="project" value="TreeGrafter"/>
</dbReference>
<keyword evidence="3" id="KW-0175">Coiled coil</keyword>
<dbReference type="InterPro" id="IPR002777">
    <property type="entry name" value="PFD_beta-like"/>
</dbReference>
<dbReference type="GO" id="GO:0016272">
    <property type="term" value="C:prefoldin complex"/>
    <property type="evidence" value="ECO:0007669"/>
    <property type="project" value="InterPro"/>
</dbReference>
<evidence type="ECO:0008006" key="6">
    <source>
        <dbReference type="Google" id="ProtNLM"/>
    </source>
</evidence>
<dbReference type="EMBL" id="HBEQ01010162">
    <property type="protein sequence ID" value="CAD8520747.1"/>
    <property type="molecule type" value="Transcribed_RNA"/>
</dbReference>
<dbReference type="GO" id="GO:0005737">
    <property type="term" value="C:cytoplasm"/>
    <property type="evidence" value="ECO:0007669"/>
    <property type="project" value="TreeGrafter"/>
</dbReference>
<dbReference type="SUPFAM" id="SSF46579">
    <property type="entry name" value="Prefoldin"/>
    <property type="match status" value="1"/>
</dbReference>
<dbReference type="PANTHER" id="PTHR21431">
    <property type="entry name" value="PREFOLDIN SUBUNIT 6"/>
    <property type="match status" value="1"/>
</dbReference>
<comment type="similarity">
    <text evidence="1">Belongs to the prefoldin subunit beta family.</text>
</comment>
<evidence type="ECO:0000313" key="5">
    <source>
        <dbReference type="EMBL" id="CAD8520748.1"/>
    </source>
</evidence>
<dbReference type="AlphaFoldDB" id="A0A6U0Q675"/>
<dbReference type="GO" id="GO:0051082">
    <property type="term" value="F:unfolded protein binding"/>
    <property type="evidence" value="ECO:0007669"/>
    <property type="project" value="InterPro"/>
</dbReference>
<sequence length="122" mass="14053">MVSTENKTVQDILAVQANELQALQKELSGAQGNRQQFAQQHSENSMVLKELEQLDDISSVYKLVGSVLIKQGLLEARGNVTKRLEFIQDETDRLDKNIRKLENEQDVKHKEVIRLRQMLRSH</sequence>
<dbReference type="FunFam" id="1.10.287.370:FF:000003">
    <property type="entry name" value="Prefoldin subunit 6"/>
    <property type="match status" value="1"/>
</dbReference>
<dbReference type="InterPro" id="IPR009053">
    <property type="entry name" value="Prefoldin"/>
</dbReference>
<evidence type="ECO:0000313" key="4">
    <source>
        <dbReference type="EMBL" id="CAD8520747.1"/>
    </source>
</evidence>
<dbReference type="GO" id="GO:0006457">
    <property type="term" value="P:protein folding"/>
    <property type="evidence" value="ECO:0007669"/>
    <property type="project" value="InterPro"/>
</dbReference>
<gene>
    <name evidence="4" type="ORF">MCOM1403_LOCUS8173</name>
    <name evidence="5" type="ORF">MCOM1403_LOCUS8174</name>
</gene>
<dbReference type="Pfam" id="PF01920">
    <property type="entry name" value="Prefoldin_2"/>
    <property type="match status" value="1"/>
</dbReference>
<protein>
    <recommendedName>
        <fullName evidence="6">Prefoldin subunit 6</fullName>
    </recommendedName>
</protein>
<dbReference type="GO" id="GO:0051087">
    <property type="term" value="F:protein-folding chaperone binding"/>
    <property type="evidence" value="ECO:0007669"/>
    <property type="project" value="TreeGrafter"/>
</dbReference>
<dbReference type="EMBL" id="HBEQ01010163">
    <property type="protein sequence ID" value="CAD8520748.1"/>
    <property type="molecule type" value="Transcribed_RNA"/>
</dbReference>
<dbReference type="CDD" id="cd23161">
    <property type="entry name" value="Prefoldin_6"/>
    <property type="match status" value="1"/>
</dbReference>
<proteinExistence type="inferred from homology"/>
<dbReference type="PANTHER" id="PTHR21431:SF0">
    <property type="entry name" value="PREFOLDIN SUBUNIT 6"/>
    <property type="match status" value="1"/>
</dbReference>
<evidence type="ECO:0000256" key="3">
    <source>
        <dbReference type="SAM" id="Coils"/>
    </source>
</evidence>
<dbReference type="GO" id="GO:0009409">
    <property type="term" value="P:response to cold"/>
    <property type="evidence" value="ECO:0007669"/>
    <property type="project" value="UniProtKB-ARBA"/>
</dbReference>
<keyword evidence="2" id="KW-0143">Chaperone</keyword>
<evidence type="ECO:0000256" key="1">
    <source>
        <dbReference type="ARBA" id="ARBA00008045"/>
    </source>
</evidence>
<feature type="coiled-coil region" evidence="3">
    <location>
        <begin position="6"/>
        <end position="40"/>
    </location>
</feature>